<dbReference type="PANTHER" id="PTHR21632">
    <property type="entry name" value="REGULATORY PROTEIN ZESTE"/>
    <property type="match status" value="1"/>
</dbReference>
<dbReference type="InterPro" id="IPR028002">
    <property type="entry name" value="Myb_DNA-bind_5"/>
</dbReference>
<evidence type="ECO:0000256" key="3">
    <source>
        <dbReference type="ARBA" id="ARBA00016807"/>
    </source>
</evidence>
<accession>A0AAQ4EXR3</accession>
<dbReference type="PANTHER" id="PTHR21632:SF5">
    <property type="entry name" value="TOMOREGULIN-2 ISOFORM X1"/>
    <property type="match status" value="1"/>
</dbReference>
<comment type="similarity">
    <text evidence="1">Belongs to the MSANTD3 family.</text>
</comment>
<protein>
    <recommendedName>
        <fullName evidence="4">Myb/SANT-like DNA-binding domain-containing protein 3</fullName>
    </recommendedName>
    <alternativeName>
        <fullName evidence="3">Regulatory protein zeste</fullName>
    </alternativeName>
</protein>
<evidence type="ECO:0000256" key="4">
    <source>
        <dbReference type="ARBA" id="ARBA00021372"/>
    </source>
</evidence>
<evidence type="ECO:0000256" key="2">
    <source>
        <dbReference type="ARBA" id="ARBA00011764"/>
    </source>
</evidence>
<evidence type="ECO:0000256" key="1">
    <source>
        <dbReference type="ARBA" id="ARBA00007954"/>
    </source>
</evidence>
<feature type="compositionally biased region" description="Polar residues" evidence="6">
    <location>
        <begin position="127"/>
        <end position="152"/>
    </location>
</feature>
<evidence type="ECO:0000313" key="9">
    <source>
        <dbReference type="Proteomes" id="UP001321473"/>
    </source>
</evidence>
<dbReference type="AlphaFoldDB" id="A0AAQ4EXR3"/>
<sequence>MEQKKRTTFTESERRVLRELVNTHKSVIECKKSDGASLGRKKTWKLLTEQYNCRTDVRPRTEAQLRKCWDNLKEKWRRAKAADMKAIFGTGRGPPPPSQLDDELHHVGDVASHMGTRVDNPFDSDGSRYSNSGPLQRNPTAATLLEATQSEPQAEADEFDFSWGRATDSSQAESGEAAEVAPRRPGGL</sequence>
<reference evidence="8 9" key="1">
    <citation type="journal article" date="2023" name="Arcadia Sci">
        <title>De novo assembly of a long-read Amblyomma americanum tick genome.</title>
        <authorList>
            <person name="Chou S."/>
            <person name="Poskanzer K.E."/>
            <person name="Rollins M."/>
            <person name="Thuy-Boun P.S."/>
        </authorList>
    </citation>
    <scope>NUCLEOTIDE SEQUENCE [LARGE SCALE GENOMIC DNA]</scope>
    <source>
        <strain evidence="8">F_SG_1</strain>
        <tissue evidence="8">Salivary glands</tissue>
    </source>
</reference>
<organism evidence="8 9">
    <name type="scientific">Amblyomma americanum</name>
    <name type="common">Lone star tick</name>
    <dbReference type="NCBI Taxonomy" id="6943"/>
    <lineage>
        <taxon>Eukaryota</taxon>
        <taxon>Metazoa</taxon>
        <taxon>Ecdysozoa</taxon>
        <taxon>Arthropoda</taxon>
        <taxon>Chelicerata</taxon>
        <taxon>Arachnida</taxon>
        <taxon>Acari</taxon>
        <taxon>Parasitiformes</taxon>
        <taxon>Ixodida</taxon>
        <taxon>Ixodoidea</taxon>
        <taxon>Ixodidae</taxon>
        <taxon>Amblyomminae</taxon>
        <taxon>Amblyomma</taxon>
    </lineage>
</organism>
<evidence type="ECO:0000313" key="8">
    <source>
        <dbReference type="EMBL" id="KAK8779704.1"/>
    </source>
</evidence>
<proteinExistence type="inferred from homology"/>
<comment type="function">
    <text evidence="5">Involved in transvection phenomena (= synapsis-dependent gene expression), where the synaptic pairing of chromosomes carrying genes with which zeste interacts influences the expression of these genes. Zeste binds to DNA and stimulates transcription from a nearby promoter.</text>
</comment>
<evidence type="ECO:0000259" key="7">
    <source>
        <dbReference type="Pfam" id="PF13873"/>
    </source>
</evidence>
<name>A0AAQ4EXR3_AMBAM</name>
<comment type="caution">
    <text evidence="8">The sequence shown here is derived from an EMBL/GenBank/DDBJ whole genome shotgun (WGS) entry which is preliminary data.</text>
</comment>
<keyword evidence="9" id="KW-1185">Reference proteome</keyword>
<dbReference type="Proteomes" id="UP001321473">
    <property type="component" value="Unassembled WGS sequence"/>
</dbReference>
<dbReference type="EMBL" id="JARKHS020009518">
    <property type="protein sequence ID" value="KAK8779704.1"/>
    <property type="molecule type" value="Genomic_DNA"/>
</dbReference>
<feature type="domain" description="Myb/SANT-like DNA-binding" evidence="7">
    <location>
        <begin position="7"/>
        <end position="80"/>
    </location>
</feature>
<feature type="region of interest" description="Disordered" evidence="6">
    <location>
        <begin position="113"/>
        <end position="188"/>
    </location>
</feature>
<evidence type="ECO:0000256" key="5">
    <source>
        <dbReference type="ARBA" id="ARBA00025466"/>
    </source>
</evidence>
<evidence type="ECO:0000256" key="6">
    <source>
        <dbReference type="SAM" id="MobiDB-lite"/>
    </source>
</evidence>
<dbReference type="Pfam" id="PF13873">
    <property type="entry name" value="Myb_DNA-bind_5"/>
    <property type="match status" value="1"/>
</dbReference>
<gene>
    <name evidence="8" type="ORF">V5799_018955</name>
</gene>
<comment type="subunit">
    <text evidence="2">Self-associates forming complexes of several hundred monomers.</text>
</comment>